<name>A0ABV1BZM6_9FIRM</name>
<dbReference type="PANTHER" id="PTHR38432:SF1">
    <property type="entry name" value="TELA-LIKE PROTEIN SAOUHSC_01408"/>
    <property type="match status" value="1"/>
</dbReference>
<comment type="caution">
    <text evidence="4">The sequence shown here is derived from an EMBL/GenBank/DDBJ whole genome shotgun (WGS) entry which is preliminary data.</text>
</comment>
<feature type="coiled-coil region" evidence="3">
    <location>
        <begin position="358"/>
        <end position="385"/>
    </location>
</feature>
<evidence type="ECO:0000256" key="1">
    <source>
        <dbReference type="ARBA" id="ARBA00005541"/>
    </source>
</evidence>
<evidence type="ECO:0000313" key="5">
    <source>
        <dbReference type="Proteomes" id="UP001442364"/>
    </source>
</evidence>
<keyword evidence="3" id="KW-0175">Coiled coil</keyword>
<dbReference type="Proteomes" id="UP001442364">
    <property type="component" value="Unassembled WGS sequence"/>
</dbReference>
<dbReference type="PIRSF" id="PIRSF026508">
    <property type="entry name" value="TelA"/>
    <property type="match status" value="1"/>
</dbReference>
<dbReference type="InterPro" id="IPR008863">
    <property type="entry name" value="Toxic_anion-R_TelA"/>
</dbReference>
<comment type="similarity">
    <text evidence="1 2">Belongs to the TelA family.</text>
</comment>
<dbReference type="Pfam" id="PF05816">
    <property type="entry name" value="TelA"/>
    <property type="match status" value="1"/>
</dbReference>
<sequence>MENQTKTTLTLNPEEEKQSNILLEGAPVRQTVQPIVQTQTEYNAGSIDESMLSNDEKEMVAQFANEIDISNAKQVIQYGSSAQKSISDFSVNILGKVKTSELGDVGDALKELTVALDATTEPEKKGILGIFQKAKRGVDSIKANYAKAETNVSRIEKDLEKHQVVLTQDVEMFEQMYDLNLQYYRELTMYIIAGKKALDKARGEQLEALKVKAETSQMQEDVENYNKYVNLCNRFEKKLHDLELTRVIAMQVAPQIRLLQDNDQEMLEKIQSSLVNTIPLWRHQMVLALGIEHTQRALSAQNMITEKTNELLTRNAETLKMATVETAKEAERSVVDIATLKRCNQQLISSISEVVKIHEQGAKRRQDAETELVKVEQELKQALLEAGSK</sequence>
<dbReference type="PANTHER" id="PTHR38432">
    <property type="entry name" value="TELA-LIKE PROTEIN SAOUHSC_01408"/>
    <property type="match status" value="1"/>
</dbReference>
<reference evidence="4 5" key="1">
    <citation type="submission" date="2024-03" db="EMBL/GenBank/DDBJ databases">
        <title>Human intestinal bacterial collection.</title>
        <authorList>
            <person name="Pauvert C."/>
            <person name="Hitch T.C.A."/>
            <person name="Clavel T."/>
        </authorList>
    </citation>
    <scope>NUCLEOTIDE SEQUENCE [LARGE SCALE GENOMIC DNA]</scope>
    <source>
        <strain evidence="4 5">CLA-AA-H255</strain>
    </source>
</reference>
<evidence type="ECO:0000313" key="4">
    <source>
        <dbReference type="EMBL" id="MEQ2379896.1"/>
    </source>
</evidence>
<dbReference type="EMBL" id="JBBMER010000005">
    <property type="protein sequence ID" value="MEQ2379896.1"/>
    <property type="molecule type" value="Genomic_DNA"/>
</dbReference>
<gene>
    <name evidence="4" type="ORF">WMO14_08395</name>
</gene>
<organism evidence="4 5">
    <name type="scientific">[Lactobacillus] rogosae</name>
    <dbReference type="NCBI Taxonomy" id="706562"/>
    <lineage>
        <taxon>Bacteria</taxon>
        <taxon>Bacillati</taxon>
        <taxon>Bacillota</taxon>
        <taxon>Clostridia</taxon>
        <taxon>Lachnospirales</taxon>
        <taxon>Lachnospiraceae</taxon>
        <taxon>Lachnospira</taxon>
    </lineage>
</organism>
<dbReference type="RefSeq" id="WP_349153656.1">
    <property type="nucleotide sequence ID" value="NZ_JBBMER010000005.1"/>
</dbReference>
<accession>A0ABV1BZM6</accession>
<evidence type="ECO:0000256" key="2">
    <source>
        <dbReference type="PIRNR" id="PIRNR026508"/>
    </source>
</evidence>
<feature type="coiled-coil region" evidence="3">
    <location>
        <begin position="138"/>
        <end position="165"/>
    </location>
</feature>
<protein>
    <submittedName>
        <fullName evidence="4">Toxic anion resistance protein</fullName>
    </submittedName>
</protein>
<proteinExistence type="inferred from homology"/>
<keyword evidence="5" id="KW-1185">Reference proteome</keyword>
<evidence type="ECO:0000256" key="3">
    <source>
        <dbReference type="SAM" id="Coils"/>
    </source>
</evidence>